<evidence type="ECO:0000313" key="2">
    <source>
        <dbReference type="Proteomes" id="UP000054097"/>
    </source>
</evidence>
<name>A0A0C3BFK7_SERVB</name>
<proteinExistence type="predicted"/>
<gene>
    <name evidence="1" type="ORF">M408DRAFT_295459</name>
</gene>
<evidence type="ECO:0000313" key="1">
    <source>
        <dbReference type="EMBL" id="KIM30231.1"/>
    </source>
</evidence>
<sequence>MPDDVRACDATRLALPTLGIAMKIDNSYCRMSRVIGAPSGDVYNRVEIPSGFAFHV</sequence>
<reference evidence="1 2" key="1">
    <citation type="submission" date="2014-04" db="EMBL/GenBank/DDBJ databases">
        <authorList>
            <consortium name="DOE Joint Genome Institute"/>
            <person name="Kuo A."/>
            <person name="Zuccaro A."/>
            <person name="Kohler A."/>
            <person name="Nagy L.G."/>
            <person name="Floudas D."/>
            <person name="Copeland A."/>
            <person name="Barry K.W."/>
            <person name="Cichocki N."/>
            <person name="Veneault-Fourrey C."/>
            <person name="LaButti K."/>
            <person name="Lindquist E.A."/>
            <person name="Lipzen A."/>
            <person name="Lundell T."/>
            <person name="Morin E."/>
            <person name="Murat C."/>
            <person name="Sun H."/>
            <person name="Tunlid A."/>
            <person name="Henrissat B."/>
            <person name="Grigoriev I.V."/>
            <person name="Hibbett D.S."/>
            <person name="Martin F."/>
            <person name="Nordberg H.P."/>
            <person name="Cantor M.N."/>
            <person name="Hua S.X."/>
        </authorList>
    </citation>
    <scope>NUCLEOTIDE SEQUENCE [LARGE SCALE GENOMIC DNA]</scope>
    <source>
        <strain evidence="1 2">MAFF 305830</strain>
    </source>
</reference>
<accession>A0A0C3BFK7</accession>
<keyword evidence="2" id="KW-1185">Reference proteome</keyword>
<dbReference type="Proteomes" id="UP000054097">
    <property type="component" value="Unassembled WGS sequence"/>
</dbReference>
<protein>
    <submittedName>
        <fullName evidence="1">Uncharacterized protein</fullName>
    </submittedName>
</protein>
<reference evidence="2" key="2">
    <citation type="submission" date="2015-01" db="EMBL/GenBank/DDBJ databases">
        <title>Evolutionary Origins and Diversification of the Mycorrhizal Mutualists.</title>
        <authorList>
            <consortium name="DOE Joint Genome Institute"/>
            <consortium name="Mycorrhizal Genomics Consortium"/>
            <person name="Kohler A."/>
            <person name="Kuo A."/>
            <person name="Nagy L.G."/>
            <person name="Floudas D."/>
            <person name="Copeland A."/>
            <person name="Barry K.W."/>
            <person name="Cichocki N."/>
            <person name="Veneault-Fourrey C."/>
            <person name="LaButti K."/>
            <person name="Lindquist E.A."/>
            <person name="Lipzen A."/>
            <person name="Lundell T."/>
            <person name="Morin E."/>
            <person name="Murat C."/>
            <person name="Riley R."/>
            <person name="Ohm R."/>
            <person name="Sun H."/>
            <person name="Tunlid A."/>
            <person name="Henrissat B."/>
            <person name="Grigoriev I.V."/>
            <person name="Hibbett D.S."/>
            <person name="Martin F."/>
        </authorList>
    </citation>
    <scope>NUCLEOTIDE SEQUENCE [LARGE SCALE GENOMIC DNA]</scope>
    <source>
        <strain evidence="2">MAFF 305830</strain>
    </source>
</reference>
<dbReference type="HOGENOM" id="CLU_3015674_0_0_1"/>
<organism evidence="1 2">
    <name type="scientific">Serendipita vermifera MAFF 305830</name>
    <dbReference type="NCBI Taxonomy" id="933852"/>
    <lineage>
        <taxon>Eukaryota</taxon>
        <taxon>Fungi</taxon>
        <taxon>Dikarya</taxon>
        <taxon>Basidiomycota</taxon>
        <taxon>Agaricomycotina</taxon>
        <taxon>Agaricomycetes</taxon>
        <taxon>Sebacinales</taxon>
        <taxon>Serendipitaceae</taxon>
        <taxon>Serendipita</taxon>
    </lineage>
</organism>
<dbReference type="EMBL" id="KN824285">
    <property type="protein sequence ID" value="KIM30231.1"/>
    <property type="molecule type" value="Genomic_DNA"/>
</dbReference>
<dbReference type="AlphaFoldDB" id="A0A0C3BFK7"/>